<reference evidence="6" key="1">
    <citation type="journal article" date="2019" name="Int. J. Syst. Evol. Microbiol.">
        <title>The Global Catalogue of Microorganisms (GCM) 10K type strain sequencing project: providing services to taxonomists for standard genome sequencing and annotation.</title>
        <authorList>
            <consortium name="The Broad Institute Genomics Platform"/>
            <consortium name="The Broad Institute Genome Sequencing Center for Infectious Disease"/>
            <person name="Wu L."/>
            <person name="Ma J."/>
        </authorList>
    </citation>
    <scope>NUCLEOTIDE SEQUENCE [LARGE SCALE GENOMIC DNA]</scope>
    <source>
        <strain evidence="6">CGMCC 4.7317</strain>
    </source>
</reference>
<dbReference type="PRINTS" id="PR00038">
    <property type="entry name" value="HTHLUXR"/>
</dbReference>
<comment type="caution">
    <text evidence="5">The sequence shown here is derived from an EMBL/GenBank/DDBJ whole genome shotgun (WGS) entry which is preliminary data.</text>
</comment>
<protein>
    <submittedName>
        <fullName evidence="5">LuxR C-terminal-related transcriptional regulator</fullName>
    </submittedName>
</protein>
<sequence length="230" mass="23950">MTDTTVQSAPGPTGVGPVTLVVVADIALVRVSVASLMTDAAGMDVVATVAPDDLPAFLARNPDSLPDAVLLGLTSDSSHSTVKQVASAVRSTHPAPALLVIGPRRNGLARALLEHGPERVAFLLDSNVRDAETLAHVTRTVLRGVSAFDPEIVAGVNGGAPDDGLGRLTPREHQVLEALARGLTNAAIADELGITVKSVEANVTKVFRKLELRDGAKYDRRVLAALAFHV</sequence>
<dbReference type="PANTHER" id="PTHR44688:SF16">
    <property type="entry name" value="DNA-BINDING TRANSCRIPTIONAL ACTIVATOR DEVR_DOSR"/>
    <property type="match status" value="1"/>
</dbReference>
<dbReference type="SUPFAM" id="SSF46894">
    <property type="entry name" value="C-terminal effector domain of the bipartite response regulators"/>
    <property type="match status" value="1"/>
</dbReference>
<dbReference type="CDD" id="cd06170">
    <property type="entry name" value="LuxR_C_like"/>
    <property type="match status" value="1"/>
</dbReference>
<feature type="domain" description="HTH luxR-type" evidence="4">
    <location>
        <begin position="161"/>
        <end position="230"/>
    </location>
</feature>
<name>A0ABW1SXM6_9ACTN</name>
<dbReference type="EMBL" id="JBHSTI010000002">
    <property type="protein sequence ID" value="MFC6236377.1"/>
    <property type="molecule type" value="Genomic_DNA"/>
</dbReference>
<proteinExistence type="predicted"/>
<evidence type="ECO:0000313" key="6">
    <source>
        <dbReference type="Proteomes" id="UP001596138"/>
    </source>
</evidence>
<dbReference type="Gene3D" id="3.40.50.2300">
    <property type="match status" value="1"/>
</dbReference>
<dbReference type="PROSITE" id="PS50043">
    <property type="entry name" value="HTH_LUXR_2"/>
    <property type="match status" value="1"/>
</dbReference>
<dbReference type="SMART" id="SM00421">
    <property type="entry name" value="HTH_LUXR"/>
    <property type="match status" value="1"/>
</dbReference>
<keyword evidence="2" id="KW-0238">DNA-binding</keyword>
<dbReference type="InterPro" id="IPR016032">
    <property type="entry name" value="Sig_transdc_resp-reg_C-effctor"/>
</dbReference>
<keyword evidence="6" id="KW-1185">Reference proteome</keyword>
<dbReference type="Pfam" id="PF00196">
    <property type="entry name" value="GerE"/>
    <property type="match status" value="1"/>
</dbReference>
<keyword evidence="1" id="KW-0805">Transcription regulation</keyword>
<evidence type="ECO:0000259" key="4">
    <source>
        <dbReference type="PROSITE" id="PS50043"/>
    </source>
</evidence>
<evidence type="ECO:0000256" key="3">
    <source>
        <dbReference type="ARBA" id="ARBA00023163"/>
    </source>
</evidence>
<organism evidence="5 6">
    <name type="scientific">Longivirga aurantiaca</name>
    <dbReference type="NCBI Taxonomy" id="1837743"/>
    <lineage>
        <taxon>Bacteria</taxon>
        <taxon>Bacillati</taxon>
        <taxon>Actinomycetota</taxon>
        <taxon>Actinomycetes</taxon>
        <taxon>Sporichthyales</taxon>
        <taxon>Sporichthyaceae</taxon>
        <taxon>Longivirga</taxon>
    </lineage>
</organism>
<evidence type="ECO:0000256" key="2">
    <source>
        <dbReference type="ARBA" id="ARBA00023125"/>
    </source>
</evidence>
<dbReference type="RefSeq" id="WP_386763423.1">
    <property type="nucleotide sequence ID" value="NZ_JBHSTI010000002.1"/>
</dbReference>
<gene>
    <name evidence="5" type="ORF">ACFQGU_00685</name>
</gene>
<keyword evidence="3" id="KW-0804">Transcription</keyword>
<evidence type="ECO:0000313" key="5">
    <source>
        <dbReference type="EMBL" id="MFC6236377.1"/>
    </source>
</evidence>
<dbReference type="PANTHER" id="PTHR44688">
    <property type="entry name" value="DNA-BINDING TRANSCRIPTIONAL ACTIVATOR DEVR_DOSR"/>
    <property type="match status" value="1"/>
</dbReference>
<accession>A0ABW1SXM6</accession>
<dbReference type="Proteomes" id="UP001596138">
    <property type="component" value="Unassembled WGS sequence"/>
</dbReference>
<evidence type="ECO:0000256" key="1">
    <source>
        <dbReference type="ARBA" id="ARBA00023015"/>
    </source>
</evidence>
<dbReference type="InterPro" id="IPR000792">
    <property type="entry name" value="Tscrpt_reg_LuxR_C"/>
</dbReference>